<keyword evidence="1" id="KW-1133">Transmembrane helix</keyword>
<feature type="transmembrane region" description="Helical" evidence="1">
    <location>
        <begin position="36"/>
        <end position="57"/>
    </location>
</feature>
<feature type="transmembrane region" description="Helical" evidence="1">
    <location>
        <begin position="7"/>
        <end position="24"/>
    </location>
</feature>
<protein>
    <submittedName>
        <fullName evidence="2">Uncharacterized protein</fullName>
    </submittedName>
</protein>
<keyword evidence="1" id="KW-0472">Membrane</keyword>
<evidence type="ECO:0000313" key="3">
    <source>
        <dbReference type="Proteomes" id="UP000593970"/>
    </source>
</evidence>
<dbReference type="AlphaFoldDB" id="A0AA92K0Q1"/>
<dbReference type="Proteomes" id="UP000593970">
    <property type="component" value="Chromosome"/>
</dbReference>
<gene>
    <name evidence="2" type="ORF">HF909_07830</name>
</gene>
<dbReference type="EMBL" id="CP051169">
    <property type="protein sequence ID" value="QOK96351.1"/>
    <property type="molecule type" value="Genomic_DNA"/>
</dbReference>
<name>A0AA92K0Q1_RALSL</name>
<reference evidence="3" key="1">
    <citation type="submission" date="2020-04" db="EMBL/GenBank/DDBJ databases">
        <title>Ralstonia solanacearum UW576, UW763, UW773, and UW774.</title>
        <authorList>
            <person name="Steidl O."/>
            <person name="Truchon A."/>
            <person name="Allen C."/>
        </authorList>
    </citation>
    <scope>NUCLEOTIDE SEQUENCE [LARGE SCALE GENOMIC DNA]</scope>
    <source>
        <strain evidence="3">UW774</strain>
    </source>
</reference>
<sequence>MSLKLERWYPFVIACVAGIVWWILKLPLPKSIKEFLSAAISLGAILTGFIATSQAILAALPTDAVMVRLRASGYIGDLIFYVATALYGCLIFSVYSIAGFFWDDNLPFWYGAIWISLAAFSVSCFYRLSKIFFKILGRQPVA</sequence>
<evidence type="ECO:0000256" key="1">
    <source>
        <dbReference type="SAM" id="Phobius"/>
    </source>
</evidence>
<keyword evidence="1" id="KW-0812">Transmembrane</keyword>
<accession>A0AA92K0Q1</accession>
<organism evidence="2 3">
    <name type="scientific">Ralstonia solanacearum</name>
    <name type="common">Pseudomonas solanacearum</name>
    <dbReference type="NCBI Taxonomy" id="305"/>
    <lineage>
        <taxon>Bacteria</taxon>
        <taxon>Pseudomonadati</taxon>
        <taxon>Pseudomonadota</taxon>
        <taxon>Betaproteobacteria</taxon>
        <taxon>Burkholderiales</taxon>
        <taxon>Burkholderiaceae</taxon>
        <taxon>Ralstonia</taxon>
        <taxon>Ralstonia solanacearum species complex</taxon>
    </lineage>
</organism>
<evidence type="ECO:0000313" key="2">
    <source>
        <dbReference type="EMBL" id="QOK96351.1"/>
    </source>
</evidence>
<feature type="transmembrane region" description="Helical" evidence="1">
    <location>
        <begin position="108"/>
        <end position="128"/>
    </location>
</feature>
<proteinExistence type="predicted"/>
<feature type="transmembrane region" description="Helical" evidence="1">
    <location>
        <begin position="78"/>
        <end position="102"/>
    </location>
</feature>